<dbReference type="InterPro" id="IPR000095">
    <property type="entry name" value="CRIB_dom"/>
</dbReference>
<dbReference type="CDD" id="cd00132">
    <property type="entry name" value="CRIB"/>
    <property type="match status" value="1"/>
</dbReference>
<dbReference type="PANTHER" id="PTHR46325:SF41">
    <property type="entry name" value="P21-RHO-BINDING DOMAIN PROTEIN"/>
    <property type="match status" value="1"/>
</dbReference>
<reference evidence="4 5" key="2">
    <citation type="submission" date="2018-09" db="EMBL/GenBank/DDBJ databases">
        <title>A high-quality reference genome of wild soybean provides a powerful tool to mine soybean genomes.</title>
        <authorList>
            <person name="Xie M."/>
            <person name="Chung C.Y.L."/>
            <person name="Li M.-W."/>
            <person name="Wong F.-L."/>
            <person name="Chan T.-F."/>
            <person name="Lam H.-M."/>
        </authorList>
    </citation>
    <scope>NUCLEOTIDE SEQUENCE [LARGE SCALE GENOMIC DNA]</scope>
    <source>
        <strain evidence="5">cv. W05</strain>
        <tissue evidence="4">Hypocotyl of etiolated seedlings</tissue>
    </source>
</reference>
<dbReference type="SMART" id="SM00285">
    <property type="entry name" value="PBD"/>
    <property type="match status" value="1"/>
</dbReference>
<dbReference type="Proteomes" id="UP000053555">
    <property type="component" value="Unassembled WGS sequence"/>
</dbReference>
<feature type="compositionally biased region" description="Polar residues" evidence="1">
    <location>
        <begin position="102"/>
        <end position="114"/>
    </location>
</feature>
<dbReference type="PROSITE" id="PS50108">
    <property type="entry name" value="CRIB"/>
    <property type="match status" value="1"/>
</dbReference>
<organism evidence="3">
    <name type="scientific">Glycine soja</name>
    <name type="common">Wild soybean</name>
    <dbReference type="NCBI Taxonomy" id="3848"/>
    <lineage>
        <taxon>Eukaryota</taxon>
        <taxon>Viridiplantae</taxon>
        <taxon>Streptophyta</taxon>
        <taxon>Embryophyta</taxon>
        <taxon>Tracheophyta</taxon>
        <taxon>Spermatophyta</taxon>
        <taxon>Magnoliopsida</taxon>
        <taxon>eudicotyledons</taxon>
        <taxon>Gunneridae</taxon>
        <taxon>Pentapetalae</taxon>
        <taxon>rosids</taxon>
        <taxon>fabids</taxon>
        <taxon>Fabales</taxon>
        <taxon>Fabaceae</taxon>
        <taxon>Papilionoideae</taxon>
        <taxon>50 kb inversion clade</taxon>
        <taxon>NPAAA clade</taxon>
        <taxon>indigoferoid/millettioid clade</taxon>
        <taxon>Phaseoleae</taxon>
        <taxon>Glycine</taxon>
        <taxon>Glycine subgen. Soja</taxon>
    </lineage>
</organism>
<evidence type="ECO:0000256" key="1">
    <source>
        <dbReference type="SAM" id="MobiDB-lite"/>
    </source>
</evidence>
<protein>
    <submittedName>
        <fullName evidence="4">CRIB domain-containing protein RIC1</fullName>
    </submittedName>
</protein>
<evidence type="ECO:0000313" key="3">
    <source>
        <dbReference type="EMBL" id="KHN05871.1"/>
    </source>
</evidence>
<proteinExistence type="predicted"/>
<reference evidence="3" key="1">
    <citation type="submission" date="2014-07" db="EMBL/GenBank/DDBJ databases">
        <title>Identification of a novel salt tolerance gene in wild soybean by whole-genome sequencing.</title>
        <authorList>
            <person name="Lam H.-M."/>
            <person name="Qi X."/>
            <person name="Li M.-W."/>
            <person name="Liu X."/>
            <person name="Xie M."/>
            <person name="Ni M."/>
            <person name="Xu X."/>
        </authorList>
    </citation>
    <scope>NUCLEOTIDE SEQUENCE [LARGE SCALE GENOMIC DNA]</scope>
    <source>
        <tissue evidence="3">Root</tissue>
    </source>
</reference>
<feature type="domain" description="CRIB" evidence="2">
    <location>
        <begin position="30"/>
        <end position="43"/>
    </location>
</feature>
<gene>
    <name evidence="4" type="ORF">D0Y65_025935</name>
    <name evidence="3" type="ORF">glysoja_026459</name>
</gene>
<dbReference type="PANTHER" id="PTHR46325">
    <property type="entry name" value="CRIB DOMAIN-CONTAINING PROTEIN RIC8"/>
    <property type="match status" value="1"/>
</dbReference>
<accession>A0A0B2P9I2</accession>
<feature type="region of interest" description="Disordered" evidence="1">
    <location>
        <begin position="71"/>
        <end position="206"/>
    </location>
</feature>
<dbReference type="EMBL" id="KN667949">
    <property type="protein sequence ID" value="KHN05871.1"/>
    <property type="molecule type" value="Genomic_DNA"/>
</dbReference>
<sequence length="206" mass="23036">MSGNKVKGILKGFRYLTQIFENEKEQEIQIGFPTDVEHVAHIGSMRDESSVNLPSWLKEFKTAPGFSSVPLDVQNKGQHSAKWVSEESRRRNTRDLGKASKRQSTGGVSGSPSWEKSNKPRKSSNKPKEESIPTRIPVSMDHPPPTLTVPDIPKKSRRHKPKENSSGRSSKLRSKAQPTSESGSPIQSKPRNKPMPCEENDQDILK</sequence>
<evidence type="ECO:0000259" key="2">
    <source>
        <dbReference type="PROSITE" id="PS50108"/>
    </source>
</evidence>
<feature type="compositionally biased region" description="Polar residues" evidence="1">
    <location>
        <begin position="176"/>
        <end position="189"/>
    </location>
</feature>
<name>A0A0B2P9I2_GLYSO</name>
<dbReference type="Proteomes" id="UP000289340">
    <property type="component" value="Chromosome 10"/>
</dbReference>
<dbReference type="EMBL" id="QZWG01000010">
    <property type="protein sequence ID" value="RZB85570.1"/>
    <property type="molecule type" value="Genomic_DNA"/>
</dbReference>
<keyword evidence="5" id="KW-1185">Reference proteome</keyword>
<feature type="compositionally biased region" description="Basic and acidic residues" evidence="1">
    <location>
        <begin position="84"/>
        <end position="98"/>
    </location>
</feature>
<dbReference type="AlphaFoldDB" id="A0A0B2P9I2"/>
<evidence type="ECO:0000313" key="5">
    <source>
        <dbReference type="Proteomes" id="UP000289340"/>
    </source>
</evidence>
<evidence type="ECO:0000313" key="4">
    <source>
        <dbReference type="EMBL" id="RZB85570.1"/>
    </source>
</evidence>